<keyword evidence="3" id="KW-1185">Reference proteome</keyword>
<protein>
    <submittedName>
        <fullName evidence="2">Uncharacterized protein</fullName>
    </submittedName>
</protein>
<dbReference type="GeneID" id="96003590"/>
<sequence length="365" mass="38822">MATPTKRLHWTQRVALIRSSLHAASRSGDFTFFKSLQAAGMLEGTNHVAVLSAQMGDDVDTLLVAMDNLNAGLAYVHQDAFQRVYDGLKKSTREEADGETTYDSRKTKLHVDITMQCNIADLAIDKMTNSAISLINGQSETFQESAASVWITGATIIADCIEVTLQQMQSLETKMNDFIRIEDSLNTVKASIVAAVTGLKGVFWLMDTNSQPSSPASSVASTSPLSASFASAGAGMFRRLSSAFTPSPSTSRSSSITSVALNATKARTNSISAGSSSAPVLRTPSYGRNSISGGCPNSMPPSFRSSFENFQSHLSPIPPTPALDDDKDPFDTSVAPPMPRMPTLPSMVVLPNTPLGENQGLAGMV</sequence>
<dbReference type="RefSeq" id="XP_069232260.1">
    <property type="nucleotide sequence ID" value="XM_069370752.1"/>
</dbReference>
<evidence type="ECO:0000313" key="2">
    <source>
        <dbReference type="EMBL" id="KAL1589155.1"/>
    </source>
</evidence>
<evidence type="ECO:0000313" key="3">
    <source>
        <dbReference type="Proteomes" id="UP000803884"/>
    </source>
</evidence>
<dbReference type="Proteomes" id="UP000803884">
    <property type="component" value="Unassembled WGS sequence"/>
</dbReference>
<reference evidence="2 3" key="1">
    <citation type="journal article" date="2020" name="Microbiol. Resour. Announc.">
        <title>Draft Genome Sequence of a Cladosporium Species Isolated from the Mesophotic Ascidian Didemnum maculosum.</title>
        <authorList>
            <person name="Gioti A."/>
            <person name="Siaperas R."/>
            <person name="Nikolaivits E."/>
            <person name="Le Goff G."/>
            <person name="Ouazzani J."/>
            <person name="Kotoulas G."/>
            <person name="Topakas E."/>
        </authorList>
    </citation>
    <scope>NUCLEOTIDE SEQUENCE [LARGE SCALE GENOMIC DNA]</scope>
    <source>
        <strain evidence="2 3">TM138-S3</strain>
    </source>
</reference>
<dbReference type="AlphaFoldDB" id="A0AB34KWF4"/>
<proteinExistence type="predicted"/>
<evidence type="ECO:0000256" key="1">
    <source>
        <dbReference type="SAM" id="MobiDB-lite"/>
    </source>
</evidence>
<feature type="region of interest" description="Disordered" evidence="1">
    <location>
        <begin position="311"/>
        <end position="347"/>
    </location>
</feature>
<comment type="caution">
    <text evidence="2">The sequence shown here is derived from an EMBL/GenBank/DDBJ whole genome shotgun (WGS) entry which is preliminary data.</text>
</comment>
<name>A0AB34KWF4_9PEZI</name>
<gene>
    <name evidence="2" type="ORF">WHR41_02146</name>
</gene>
<accession>A0AB34KWF4</accession>
<dbReference type="EMBL" id="JAAQHG020000005">
    <property type="protein sequence ID" value="KAL1589155.1"/>
    <property type="molecule type" value="Genomic_DNA"/>
</dbReference>
<organism evidence="2 3">
    <name type="scientific">Cladosporium halotolerans</name>
    <dbReference type="NCBI Taxonomy" id="1052096"/>
    <lineage>
        <taxon>Eukaryota</taxon>
        <taxon>Fungi</taxon>
        <taxon>Dikarya</taxon>
        <taxon>Ascomycota</taxon>
        <taxon>Pezizomycotina</taxon>
        <taxon>Dothideomycetes</taxon>
        <taxon>Dothideomycetidae</taxon>
        <taxon>Cladosporiales</taxon>
        <taxon>Cladosporiaceae</taxon>
        <taxon>Cladosporium</taxon>
    </lineage>
</organism>